<keyword evidence="1" id="KW-1185">Reference proteome</keyword>
<name>A0A9R0DIG4_SPOFR</name>
<dbReference type="Proteomes" id="UP000829999">
    <property type="component" value="Chromosome 22"/>
</dbReference>
<evidence type="ECO:0000313" key="1">
    <source>
        <dbReference type="Proteomes" id="UP000829999"/>
    </source>
</evidence>
<gene>
    <name evidence="2" type="primary">LOC118279584</name>
</gene>
<sequence length="202" mass="22076">MIKLKDNIPIPIIFRRQDLDLAQDILKGGFISQTDNLPIDGLVGNAFNFIRRLKRESEQTEKEIEDCNSVGASEDCEPKTLKKIKIDLSSGAAKKAIEDLLNINKLNSTNDGASQSMISCPTTVLLKIVSKEILDQLADNDSGIPKNVRGILNSIAKGNEDTFEELLTSIPIKVKTDLQGGDTTNILNELSNYVDTSLCSLG</sequence>
<dbReference type="GeneID" id="118279584"/>
<dbReference type="RefSeq" id="XP_035455115.2">
    <property type="nucleotide sequence ID" value="XM_035599222.2"/>
</dbReference>
<protein>
    <submittedName>
        <fullName evidence="2">Uncharacterized protein LOC118279584</fullName>
    </submittedName>
</protein>
<dbReference type="OrthoDB" id="6020543at2759"/>
<proteinExistence type="predicted"/>
<accession>A0A9R0DIG4</accession>
<organism evidence="1 2">
    <name type="scientific">Spodoptera frugiperda</name>
    <name type="common">Fall armyworm</name>
    <dbReference type="NCBI Taxonomy" id="7108"/>
    <lineage>
        <taxon>Eukaryota</taxon>
        <taxon>Metazoa</taxon>
        <taxon>Ecdysozoa</taxon>
        <taxon>Arthropoda</taxon>
        <taxon>Hexapoda</taxon>
        <taxon>Insecta</taxon>
        <taxon>Pterygota</taxon>
        <taxon>Neoptera</taxon>
        <taxon>Endopterygota</taxon>
        <taxon>Lepidoptera</taxon>
        <taxon>Glossata</taxon>
        <taxon>Ditrysia</taxon>
        <taxon>Noctuoidea</taxon>
        <taxon>Noctuidae</taxon>
        <taxon>Amphipyrinae</taxon>
        <taxon>Spodoptera</taxon>
    </lineage>
</organism>
<reference evidence="2" key="1">
    <citation type="submission" date="2025-08" db="UniProtKB">
        <authorList>
            <consortium name="RefSeq"/>
        </authorList>
    </citation>
    <scope>IDENTIFICATION</scope>
    <source>
        <tissue evidence="2">Whole larval tissue</tissue>
    </source>
</reference>
<evidence type="ECO:0000313" key="2">
    <source>
        <dbReference type="RefSeq" id="XP_035455115.2"/>
    </source>
</evidence>
<dbReference type="AlphaFoldDB" id="A0A9R0DIG4"/>